<name>A0A6A6PAW8_9PEZI</name>
<keyword evidence="1" id="KW-0732">Signal</keyword>
<keyword evidence="3" id="KW-1185">Reference proteome</keyword>
<evidence type="ECO:0000313" key="2">
    <source>
        <dbReference type="EMBL" id="KAF2460877.1"/>
    </source>
</evidence>
<evidence type="ECO:0000313" key="3">
    <source>
        <dbReference type="Proteomes" id="UP000799766"/>
    </source>
</evidence>
<dbReference type="AlphaFoldDB" id="A0A6A6PAW8"/>
<evidence type="ECO:0000256" key="1">
    <source>
        <dbReference type="SAM" id="SignalP"/>
    </source>
</evidence>
<reference evidence="2" key="1">
    <citation type="journal article" date="2020" name="Stud. Mycol.">
        <title>101 Dothideomycetes genomes: a test case for predicting lifestyles and emergence of pathogens.</title>
        <authorList>
            <person name="Haridas S."/>
            <person name="Albert R."/>
            <person name="Binder M."/>
            <person name="Bloem J."/>
            <person name="Labutti K."/>
            <person name="Salamov A."/>
            <person name="Andreopoulos B."/>
            <person name="Baker S."/>
            <person name="Barry K."/>
            <person name="Bills G."/>
            <person name="Bluhm B."/>
            <person name="Cannon C."/>
            <person name="Castanera R."/>
            <person name="Culley D."/>
            <person name="Daum C."/>
            <person name="Ezra D."/>
            <person name="Gonzalez J."/>
            <person name="Henrissat B."/>
            <person name="Kuo A."/>
            <person name="Liang C."/>
            <person name="Lipzen A."/>
            <person name="Lutzoni F."/>
            <person name="Magnuson J."/>
            <person name="Mondo S."/>
            <person name="Nolan M."/>
            <person name="Ohm R."/>
            <person name="Pangilinan J."/>
            <person name="Park H.-J."/>
            <person name="Ramirez L."/>
            <person name="Alfaro M."/>
            <person name="Sun H."/>
            <person name="Tritt A."/>
            <person name="Yoshinaga Y."/>
            <person name="Zwiers L.-H."/>
            <person name="Turgeon B."/>
            <person name="Goodwin S."/>
            <person name="Spatafora J."/>
            <person name="Crous P."/>
            <person name="Grigoriev I."/>
        </authorList>
    </citation>
    <scope>NUCLEOTIDE SEQUENCE</scope>
    <source>
        <strain evidence="2">ATCC 16933</strain>
    </source>
</reference>
<feature type="signal peptide" evidence="1">
    <location>
        <begin position="1"/>
        <end position="20"/>
    </location>
</feature>
<dbReference type="Proteomes" id="UP000799766">
    <property type="component" value="Unassembled WGS sequence"/>
</dbReference>
<dbReference type="EMBL" id="MU001672">
    <property type="protein sequence ID" value="KAF2460877.1"/>
    <property type="molecule type" value="Genomic_DNA"/>
</dbReference>
<proteinExistence type="predicted"/>
<sequence length="265" mass="28659">MGASWVMGFSFPACLPACLPACCYCCYCFCRSYALAFTRARWGEPTPQVRLIQSSTQSTQSLGQRTYVPTCATSPCTRPNRARRTGVCQGGRATAGRQQGVHRSTRLFAPWNPTAGTQSSRGDCPVGTARRPPALHICIPATGRLRCLRLRLCCSLSAVARPANQRAGSLCDQQPQAMRGVLSQLLSRTYNQVYLRGGEIAGLHIAGLAPTVDEKALSKKPIKPIIARAANPAVNTRKTFGDTMTKIPLFAYLQTSPKARSQLAP</sequence>
<accession>A0A6A6PAW8</accession>
<feature type="chain" id="PRO_5025669494" evidence="1">
    <location>
        <begin position="21"/>
        <end position="265"/>
    </location>
</feature>
<protein>
    <submittedName>
        <fullName evidence="2">Uncharacterized protein</fullName>
    </submittedName>
</protein>
<gene>
    <name evidence="2" type="ORF">BDY21DRAFT_360921</name>
</gene>
<organism evidence="2 3">
    <name type="scientific">Lineolata rhizophorae</name>
    <dbReference type="NCBI Taxonomy" id="578093"/>
    <lineage>
        <taxon>Eukaryota</taxon>
        <taxon>Fungi</taxon>
        <taxon>Dikarya</taxon>
        <taxon>Ascomycota</taxon>
        <taxon>Pezizomycotina</taxon>
        <taxon>Dothideomycetes</taxon>
        <taxon>Dothideomycetes incertae sedis</taxon>
        <taxon>Lineolatales</taxon>
        <taxon>Lineolataceae</taxon>
        <taxon>Lineolata</taxon>
    </lineage>
</organism>